<comment type="catalytic activity">
    <reaction evidence="13">
        <text>L-aspartate 4-semialdehyde + phosphate + NADP(+) = 4-phospho-L-aspartate + NADPH + H(+)</text>
        <dbReference type="Rhea" id="RHEA:24284"/>
        <dbReference type="ChEBI" id="CHEBI:15378"/>
        <dbReference type="ChEBI" id="CHEBI:43474"/>
        <dbReference type="ChEBI" id="CHEBI:57535"/>
        <dbReference type="ChEBI" id="CHEBI:57783"/>
        <dbReference type="ChEBI" id="CHEBI:58349"/>
        <dbReference type="ChEBI" id="CHEBI:537519"/>
        <dbReference type="EC" id="1.2.1.11"/>
    </reaction>
</comment>
<sequence>MASLSHPLKPHFLSTSKHKLQPKKLPTKVRMSFQESGPSVAVVGVTGAVGQEFLSVLSDRDFPYRSLKLLASKRSAGKSISFQDRTFTVQELTSDSFNNVDIALFSAGGSISKEFGPIAVEKGAIVVDNSSAFRMVDGVPLVIPEVNPEAMDGIKVGMKKGALIANPNCSTIICLMAATPLHRRAKVTRMVVSTYQAASGAGAAAMHELELQTREVLEGKPPTCNIFKQQYAFNLFSHNAPVLENGYNEEEMKMVKETRKIWNDADVKVTATCIRVPVMRAHAESVNLQFEKPLDEDTAREILKNAPGVIVIDDRISNHFPTPLEVSNKDDVAVGRIRQDLSQEGNQGLDIFVCGDQVRKGAALNAVQIAELLL</sequence>
<organism evidence="16">
    <name type="scientific">Gossypium barbadense</name>
    <name type="common">Sea Island cotton</name>
    <name type="synonym">Hibiscus barbadensis</name>
    <dbReference type="NCBI Taxonomy" id="3634"/>
    <lineage>
        <taxon>Eukaryota</taxon>
        <taxon>Viridiplantae</taxon>
        <taxon>Streptophyta</taxon>
        <taxon>Embryophyta</taxon>
        <taxon>Tracheophyta</taxon>
        <taxon>Spermatophyta</taxon>
        <taxon>Magnoliopsida</taxon>
        <taxon>eudicotyledons</taxon>
        <taxon>Gunneridae</taxon>
        <taxon>Pentapetalae</taxon>
        <taxon>rosids</taxon>
        <taxon>malvids</taxon>
        <taxon>Malvales</taxon>
        <taxon>Malvaceae</taxon>
        <taxon>Malvoideae</taxon>
        <taxon>Gossypium</taxon>
    </lineage>
</organism>
<dbReference type="EMBL" id="CM018227">
    <property type="protein sequence ID" value="KAB1993415.1"/>
    <property type="molecule type" value="Genomic_DNA"/>
</dbReference>
<dbReference type="OrthoDB" id="1894490at2759"/>
<dbReference type="UniPathway" id="UPA00051">
    <property type="reaction ID" value="UER00464"/>
</dbReference>
<evidence type="ECO:0000256" key="3">
    <source>
        <dbReference type="ARBA" id="ARBA00010584"/>
    </source>
</evidence>
<dbReference type="CDD" id="cd02316">
    <property type="entry name" value="VcASADH2_like_N"/>
    <property type="match status" value="1"/>
</dbReference>
<dbReference type="UniPathway" id="UPA00034">
    <property type="reaction ID" value="UER00016"/>
</dbReference>
<evidence type="ECO:0000256" key="11">
    <source>
        <dbReference type="ARBA" id="ARBA00023154"/>
    </source>
</evidence>
<dbReference type="Gene3D" id="3.40.50.720">
    <property type="entry name" value="NAD(P)-binding Rossmann-like Domain"/>
    <property type="match status" value="1"/>
</dbReference>
<evidence type="ECO:0000256" key="8">
    <source>
        <dbReference type="ARBA" id="ARBA00022857"/>
    </source>
</evidence>
<dbReference type="Pfam" id="PF02774">
    <property type="entry name" value="Semialdhyde_dhC"/>
    <property type="match status" value="1"/>
</dbReference>
<protein>
    <recommendedName>
        <fullName evidence="5">aspartate-semialdehyde dehydrogenase</fullName>
        <ecNumber evidence="5">1.2.1.11</ecNumber>
    </recommendedName>
</protein>
<gene>
    <name evidence="16" type="ORF">ES319_D13G029200v1</name>
    <name evidence="17" type="ORF">GOBAR_AA28704</name>
</gene>
<evidence type="ECO:0000256" key="13">
    <source>
        <dbReference type="ARBA" id="ARBA00047891"/>
    </source>
</evidence>
<keyword evidence="9" id="KW-0220">Diaminopimelate biosynthesis</keyword>
<dbReference type="InterPro" id="IPR012280">
    <property type="entry name" value="Semialdhyde_DH_dimer_dom"/>
</dbReference>
<feature type="active site" description="Proton acceptor" evidence="14">
    <location>
        <position position="282"/>
    </location>
</feature>
<dbReference type="InterPro" id="IPR012080">
    <property type="entry name" value="Asp_semialdehyde_DH"/>
</dbReference>
<dbReference type="Pfam" id="PF01118">
    <property type="entry name" value="Semialdhyde_dh"/>
    <property type="match status" value="1"/>
</dbReference>
<keyword evidence="12" id="KW-0486">Methionine biosynthesis</keyword>
<keyword evidence="11" id="KW-0457">Lysine biosynthesis</keyword>
<keyword evidence="8" id="KW-0521">NADP</keyword>
<dbReference type="UniPathway" id="UPA00050">
    <property type="reaction ID" value="UER00463"/>
</dbReference>
<keyword evidence="6" id="KW-0028">Amino-acid biosynthesis</keyword>
<proteinExistence type="inferred from homology"/>
<dbReference type="InterPro" id="IPR005986">
    <property type="entry name" value="Asp_semialdehyde_DH_beta"/>
</dbReference>
<dbReference type="GO" id="GO:0009088">
    <property type="term" value="P:threonine biosynthetic process"/>
    <property type="evidence" value="ECO:0007669"/>
    <property type="project" value="UniProtKB-UniPathway"/>
</dbReference>
<keyword evidence="10" id="KW-0560">Oxidoreductase</keyword>
<evidence type="ECO:0000313" key="17">
    <source>
        <dbReference type="EMBL" id="PPR91977.1"/>
    </source>
</evidence>
<keyword evidence="7" id="KW-0791">Threonine biosynthesis</keyword>
<dbReference type="GO" id="GO:0009089">
    <property type="term" value="P:lysine biosynthetic process via diaminopimelate"/>
    <property type="evidence" value="ECO:0007669"/>
    <property type="project" value="UniProtKB-UniPathway"/>
</dbReference>
<dbReference type="Gene3D" id="3.30.360.10">
    <property type="entry name" value="Dihydrodipicolinate Reductase, domain 2"/>
    <property type="match status" value="1"/>
</dbReference>
<evidence type="ECO:0000256" key="6">
    <source>
        <dbReference type="ARBA" id="ARBA00022605"/>
    </source>
</evidence>
<dbReference type="SMART" id="SM00859">
    <property type="entry name" value="Semialdhyde_dh"/>
    <property type="match status" value="1"/>
</dbReference>
<dbReference type="Proteomes" id="UP000239757">
    <property type="component" value="Unassembled WGS sequence"/>
</dbReference>
<dbReference type="NCBIfam" id="NF011456">
    <property type="entry name" value="PRK14874.1"/>
    <property type="match status" value="1"/>
</dbReference>
<dbReference type="GO" id="GO:0050661">
    <property type="term" value="F:NADP binding"/>
    <property type="evidence" value="ECO:0007669"/>
    <property type="project" value="InterPro"/>
</dbReference>
<dbReference type="InterPro" id="IPR000534">
    <property type="entry name" value="Semialdehyde_DH_NAD-bd"/>
</dbReference>
<accession>A0A2P5REH4</accession>
<keyword evidence="19" id="KW-1185">Reference proteome</keyword>
<evidence type="ECO:0000256" key="14">
    <source>
        <dbReference type="PIRSR" id="PIRSR000148-1"/>
    </source>
</evidence>
<evidence type="ECO:0000256" key="2">
    <source>
        <dbReference type="ARBA" id="ARBA00005097"/>
    </source>
</evidence>
<evidence type="ECO:0000313" key="16">
    <source>
        <dbReference type="EMBL" id="KAB1993415.1"/>
    </source>
</evidence>
<dbReference type="InterPro" id="IPR036291">
    <property type="entry name" value="NAD(P)-bd_dom_sf"/>
</dbReference>
<dbReference type="GO" id="GO:0009097">
    <property type="term" value="P:isoleucine biosynthetic process"/>
    <property type="evidence" value="ECO:0007669"/>
    <property type="project" value="InterPro"/>
</dbReference>
<evidence type="ECO:0000259" key="15">
    <source>
        <dbReference type="SMART" id="SM00859"/>
    </source>
</evidence>
<evidence type="ECO:0000256" key="1">
    <source>
        <dbReference type="ARBA" id="ARBA00005021"/>
    </source>
</evidence>
<name>A0A2P5REH4_GOSBA</name>
<evidence type="ECO:0000256" key="10">
    <source>
        <dbReference type="ARBA" id="ARBA00023002"/>
    </source>
</evidence>
<comment type="similarity">
    <text evidence="3">Belongs to the aspartate-semialdehyde dehydrogenase family.</text>
</comment>
<evidence type="ECO:0000256" key="12">
    <source>
        <dbReference type="ARBA" id="ARBA00023167"/>
    </source>
</evidence>
<dbReference type="NCBIfam" id="TIGR01296">
    <property type="entry name" value="asd_B"/>
    <property type="match status" value="1"/>
</dbReference>
<comment type="pathway">
    <text evidence="2">Amino-acid biosynthesis; L-threonine biosynthesis; L-threonine from L-aspartate: step 2/5.</text>
</comment>
<dbReference type="Proteomes" id="UP000327439">
    <property type="component" value="Chromosome D13"/>
</dbReference>
<dbReference type="SUPFAM" id="SSF51735">
    <property type="entry name" value="NAD(P)-binding Rossmann-fold domains"/>
    <property type="match status" value="1"/>
</dbReference>
<dbReference type="GO" id="GO:0009086">
    <property type="term" value="P:methionine biosynthetic process"/>
    <property type="evidence" value="ECO:0007669"/>
    <property type="project" value="UniProtKB-KW"/>
</dbReference>
<reference evidence="17 18" key="1">
    <citation type="submission" date="2015-01" db="EMBL/GenBank/DDBJ databases">
        <title>Genome of allotetraploid Gossypium barbadense reveals genomic plasticity and fiber elongation in cotton evolution.</title>
        <authorList>
            <person name="Chen X."/>
            <person name="Liu X."/>
            <person name="Zhao B."/>
            <person name="Zheng H."/>
            <person name="Hu Y."/>
            <person name="Lu G."/>
            <person name="Yang C."/>
            <person name="Chen J."/>
            <person name="Shan C."/>
            <person name="Zhang L."/>
            <person name="Zhou Y."/>
            <person name="Wang L."/>
            <person name="Guo W."/>
            <person name="Bai Y."/>
            <person name="Ruan J."/>
            <person name="Shangguan X."/>
            <person name="Mao Y."/>
            <person name="Jiang J."/>
            <person name="Zhu Y."/>
            <person name="Lei J."/>
            <person name="Kang H."/>
            <person name="Chen S."/>
            <person name="He X."/>
            <person name="Wang R."/>
            <person name="Wang Y."/>
            <person name="Chen J."/>
            <person name="Wang L."/>
            <person name="Yu S."/>
            <person name="Wang B."/>
            <person name="Wei J."/>
            <person name="Song S."/>
            <person name="Lu X."/>
            <person name="Gao Z."/>
            <person name="Gu W."/>
            <person name="Deng X."/>
            <person name="Ma D."/>
            <person name="Wang S."/>
            <person name="Liang W."/>
            <person name="Fang L."/>
            <person name="Cai C."/>
            <person name="Zhu X."/>
            <person name="Zhou B."/>
            <person name="Zhang Y."/>
            <person name="Chen Z."/>
            <person name="Xu S."/>
            <person name="Zhu R."/>
            <person name="Wang S."/>
            <person name="Zhang T."/>
            <person name="Zhao G."/>
        </authorList>
    </citation>
    <scope>NUCLEOTIDE SEQUENCE [LARGE SCALE GENOMIC DNA]</scope>
    <source>
        <strain evidence="18">cv. Xinhai21</strain>
        <tissue evidence="17">Leaf</tissue>
    </source>
</reference>
<evidence type="ECO:0000256" key="9">
    <source>
        <dbReference type="ARBA" id="ARBA00022915"/>
    </source>
</evidence>
<feature type="domain" description="Semialdehyde dehydrogenase NAD-binding" evidence="15">
    <location>
        <begin position="39"/>
        <end position="154"/>
    </location>
</feature>
<dbReference type="HAMAP" id="MF_02121">
    <property type="entry name" value="ASADH"/>
    <property type="match status" value="1"/>
</dbReference>
<dbReference type="SUPFAM" id="SSF55347">
    <property type="entry name" value="Glyceraldehyde-3-phosphate dehydrogenase-like, C-terminal domain"/>
    <property type="match status" value="1"/>
</dbReference>
<dbReference type="GO" id="GO:0004073">
    <property type="term" value="F:aspartate-semialdehyde dehydrogenase activity"/>
    <property type="evidence" value="ECO:0007669"/>
    <property type="project" value="UniProtKB-EC"/>
</dbReference>
<evidence type="ECO:0000313" key="19">
    <source>
        <dbReference type="Proteomes" id="UP000327439"/>
    </source>
</evidence>
<dbReference type="AlphaFoldDB" id="A0A2P5REH4"/>
<dbReference type="GO" id="GO:0019877">
    <property type="term" value="P:diaminopimelate biosynthetic process"/>
    <property type="evidence" value="ECO:0007669"/>
    <property type="project" value="UniProtKB-KW"/>
</dbReference>
<evidence type="ECO:0000313" key="18">
    <source>
        <dbReference type="Proteomes" id="UP000239757"/>
    </source>
</evidence>
<dbReference type="PANTHER" id="PTHR46278">
    <property type="entry name" value="DEHYDROGENASE, PUTATIVE-RELATED"/>
    <property type="match status" value="1"/>
</dbReference>
<comment type="subunit">
    <text evidence="4">Homodimer.</text>
</comment>
<evidence type="ECO:0000256" key="7">
    <source>
        <dbReference type="ARBA" id="ARBA00022697"/>
    </source>
</evidence>
<dbReference type="PIRSF" id="PIRSF000148">
    <property type="entry name" value="ASA_dh"/>
    <property type="match status" value="1"/>
</dbReference>
<dbReference type="GO" id="GO:0046983">
    <property type="term" value="F:protein dimerization activity"/>
    <property type="evidence" value="ECO:0007669"/>
    <property type="project" value="InterPro"/>
</dbReference>
<comment type="pathway">
    <text evidence="1">Amino-acid biosynthesis; L-methionine biosynthesis via de novo pathway; L-homoserine from L-aspartate: step 2/3.</text>
</comment>
<dbReference type="EMBL" id="KZ667170">
    <property type="protein sequence ID" value="PPR91977.1"/>
    <property type="molecule type" value="Genomic_DNA"/>
</dbReference>
<dbReference type="PANTHER" id="PTHR46278:SF2">
    <property type="entry name" value="ASPARTATE-SEMIALDEHYDE DEHYDROGENASE"/>
    <property type="match status" value="1"/>
</dbReference>
<dbReference type="CDD" id="cd18131">
    <property type="entry name" value="ASADH_C_bac_euk_like"/>
    <property type="match status" value="1"/>
</dbReference>
<dbReference type="GO" id="GO:0051287">
    <property type="term" value="F:NAD binding"/>
    <property type="evidence" value="ECO:0007669"/>
    <property type="project" value="InterPro"/>
</dbReference>
<evidence type="ECO:0000256" key="4">
    <source>
        <dbReference type="ARBA" id="ARBA00011738"/>
    </source>
</evidence>
<evidence type="ECO:0000256" key="5">
    <source>
        <dbReference type="ARBA" id="ARBA00013120"/>
    </source>
</evidence>
<reference evidence="16" key="2">
    <citation type="submission" date="2019-06" db="EMBL/GenBank/DDBJ databases">
        <title>WGS assembly of Gossypium barbadense.</title>
        <authorList>
            <person name="Chen Z.J."/>
            <person name="Sreedasyam A."/>
            <person name="Ando A."/>
            <person name="Song Q."/>
            <person name="De L."/>
            <person name="Hulse-Kemp A."/>
            <person name="Ding M."/>
            <person name="Ye W."/>
            <person name="Kirkbride R."/>
            <person name="Jenkins J."/>
            <person name="Plott C."/>
            <person name="Lovell J."/>
            <person name="Lin Y.-M."/>
            <person name="Vaughn R."/>
            <person name="Liu B."/>
            <person name="Li W."/>
            <person name="Simpson S."/>
            <person name="Scheffler B."/>
            <person name="Saski C."/>
            <person name="Grover C."/>
            <person name="Hu G."/>
            <person name="Conover J."/>
            <person name="Carlson J."/>
            <person name="Shu S."/>
            <person name="Boston L."/>
            <person name="Williams M."/>
            <person name="Peterson D."/>
            <person name="Mcgee K."/>
            <person name="Jones D."/>
            <person name="Wendel J."/>
            <person name="Stelly D."/>
            <person name="Grimwood J."/>
            <person name="Schmutz J."/>
        </authorList>
    </citation>
    <scope>NUCLEOTIDE SEQUENCE [LARGE SCALE GENOMIC DNA]</scope>
    <source>
        <strain evidence="16">1400233.01</strain>
    </source>
</reference>
<feature type="active site" description="Acyl-thioester intermediate" evidence="14">
    <location>
        <position position="169"/>
    </location>
</feature>
<dbReference type="EC" id="1.2.1.11" evidence="5"/>